<feature type="domain" description="DUF4349" evidence="4">
    <location>
        <begin position="27"/>
        <end position="233"/>
    </location>
</feature>
<evidence type="ECO:0000256" key="1">
    <source>
        <dbReference type="SAM" id="Coils"/>
    </source>
</evidence>
<evidence type="ECO:0000256" key="2">
    <source>
        <dbReference type="SAM" id="MobiDB-lite"/>
    </source>
</evidence>
<protein>
    <submittedName>
        <fullName evidence="5">DUF4349 domain-containing protein</fullName>
    </submittedName>
</protein>
<dbReference type="EMBL" id="JBHULN010000003">
    <property type="protein sequence ID" value="MFD2570326.1"/>
    <property type="molecule type" value="Genomic_DNA"/>
</dbReference>
<evidence type="ECO:0000256" key="3">
    <source>
        <dbReference type="SAM" id="Phobius"/>
    </source>
</evidence>
<keyword evidence="3" id="KW-0472">Membrane</keyword>
<keyword evidence="3" id="KW-0812">Transmembrane</keyword>
<dbReference type="InterPro" id="IPR025645">
    <property type="entry name" value="DUF4349"/>
</dbReference>
<keyword evidence="1" id="KW-0175">Coiled coil</keyword>
<accession>A0ABW5M212</accession>
<organism evidence="5 6">
    <name type="scientific">Spirosoma soli</name>
    <dbReference type="NCBI Taxonomy" id="1770529"/>
    <lineage>
        <taxon>Bacteria</taxon>
        <taxon>Pseudomonadati</taxon>
        <taxon>Bacteroidota</taxon>
        <taxon>Cytophagia</taxon>
        <taxon>Cytophagales</taxon>
        <taxon>Cytophagaceae</taxon>
        <taxon>Spirosoma</taxon>
    </lineage>
</organism>
<keyword evidence="6" id="KW-1185">Reference proteome</keyword>
<feature type="region of interest" description="Disordered" evidence="2">
    <location>
        <begin position="1"/>
        <end position="20"/>
    </location>
</feature>
<dbReference type="Proteomes" id="UP001597469">
    <property type="component" value="Unassembled WGS sequence"/>
</dbReference>
<reference evidence="6" key="1">
    <citation type="journal article" date="2019" name="Int. J. Syst. Evol. Microbiol.">
        <title>The Global Catalogue of Microorganisms (GCM) 10K type strain sequencing project: providing services to taxonomists for standard genome sequencing and annotation.</title>
        <authorList>
            <consortium name="The Broad Institute Genomics Platform"/>
            <consortium name="The Broad Institute Genome Sequencing Center for Infectious Disease"/>
            <person name="Wu L."/>
            <person name="Ma J."/>
        </authorList>
    </citation>
    <scope>NUCLEOTIDE SEQUENCE [LARGE SCALE GENOMIC DNA]</scope>
    <source>
        <strain evidence="6">KCTC 42805</strain>
    </source>
</reference>
<evidence type="ECO:0000259" key="4">
    <source>
        <dbReference type="Pfam" id="PF14257"/>
    </source>
</evidence>
<feature type="coiled-coil region" evidence="1">
    <location>
        <begin position="143"/>
        <end position="177"/>
    </location>
</feature>
<evidence type="ECO:0000313" key="5">
    <source>
        <dbReference type="EMBL" id="MFD2570326.1"/>
    </source>
</evidence>
<name>A0ABW5M212_9BACT</name>
<keyword evidence="3" id="KW-1133">Transmembrane helix</keyword>
<sequence length="244" mass="27576">MKLSAPEQEAPPTAVEESVQPTVPATRKIVRNAQLRIRVSDFNASGKAIEQAVRQVNGQVANSNETKSDNSIENALTVRVPADRLDAFIDLVLKESIFTDTKTITAEDVTRRYVDVEARIKSKKAVEETYLKLLKQAKSVADVLKVQEQLARIQEEREVQEAELRQLKNEIALSTVNLTYYQQTETALRPEEPFYRQIAHNLADGFRLVSSVLVGVFYFVPLGLVVAGVIWLVSRWRRQRRKAA</sequence>
<comment type="caution">
    <text evidence="5">The sequence shown here is derived from an EMBL/GenBank/DDBJ whole genome shotgun (WGS) entry which is preliminary data.</text>
</comment>
<feature type="transmembrane region" description="Helical" evidence="3">
    <location>
        <begin position="208"/>
        <end position="233"/>
    </location>
</feature>
<proteinExistence type="predicted"/>
<gene>
    <name evidence="5" type="ORF">ACFSUS_06750</name>
</gene>
<dbReference type="Pfam" id="PF14257">
    <property type="entry name" value="DUF4349"/>
    <property type="match status" value="1"/>
</dbReference>
<evidence type="ECO:0000313" key="6">
    <source>
        <dbReference type="Proteomes" id="UP001597469"/>
    </source>
</evidence>